<accession>A0A226DQE4</accession>
<keyword evidence="1" id="KW-1133">Transmembrane helix</keyword>
<dbReference type="AlphaFoldDB" id="A0A226DQE4"/>
<name>A0A226DQE4_FOLCA</name>
<comment type="caution">
    <text evidence="2">The sequence shown here is derived from an EMBL/GenBank/DDBJ whole genome shotgun (WGS) entry which is preliminary data.</text>
</comment>
<keyword evidence="3" id="KW-1185">Reference proteome</keyword>
<reference evidence="2 3" key="1">
    <citation type="submission" date="2015-12" db="EMBL/GenBank/DDBJ databases">
        <title>The genome of Folsomia candida.</title>
        <authorList>
            <person name="Faddeeva A."/>
            <person name="Derks M.F."/>
            <person name="Anvar Y."/>
            <person name="Smit S."/>
            <person name="Van Straalen N."/>
            <person name="Roelofs D."/>
        </authorList>
    </citation>
    <scope>NUCLEOTIDE SEQUENCE [LARGE SCALE GENOMIC DNA]</scope>
    <source>
        <strain evidence="2 3">VU population</strain>
        <tissue evidence="2">Whole body</tissue>
    </source>
</reference>
<keyword evidence="1" id="KW-0812">Transmembrane</keyword>
<dbReference type="Proteomes" id="UP000198287">
    <property type="component" value="Unassembled WGS sequence"/>
</dbReference>
<keyword evidence="1" id="KW-0472">Membrane</keyword>
<evidence type="ECO:0000256" key="1">
    <source>
        <dbReference type="SAM" id="Phobius"/>
    </source>
</evidence>
<sequence>MLHLINGTQHRFQSSENSPEVNLVAISTRYTYPCLIFLIDMTSLKFYMHLHTILEGISYNNLDPHFILLQARWPTSYFQAVYRQHSYWLSGAMLLWRIPSGELFRICASCRDAIRFEKFLNGSRNSLRAVPKIEKSVAWIVHTSYPRPPRHETELSCSFRYLGLRTKVTTCVPYVLSTHLNYSLFPRHSRNCALGRVFFAMYAGKSFYETRFLARDEVRMKLFTYATLYTEYNLVIYTGRGGILDFLKMFEPLDAWVWAGLGASLIATFVFVYGMSKARGKLVDVVFTVFSVLLDQSQHDPDTNKESVLPNKVTILAWVRFLSLSRKPPPPR</sequence>
<organism evidence="2 3">
    <name type="scientific">Folsomia candida</name>
    <name type="common">Springtail</name>
    <dbReference type="NCBI Taxonomy" id="158441"/>
    <lineage>
        <taxon>Eukaryota</taxon>
        <taxon>Metazoa</taxon>
        <taxon>Ecdysozoa</taxon>
        <taxon>Arthropoda</taxon>
        <taxon>Hexapoda</taxon>
        <taxon>Collembola</taxon>
        <taxon>Entomobryomorpha</taxon>
        <taxon>Isotomoidea</taxon>
        <taxon>Isotomidae</taxon>
        <taxon>Proisotominae</taxon>
        <taxon>Folsomia</taxon>
    </lineage>
</organism>
<gene>
    <name evidence="2" type="ORF">Fcan01_17574</name>
</gene>
<proteinExistence type="predicted"/>
<dbReference type="EMBL" id="LNIX01000013">
    <property type="protein sequence ID" value="OXA47300.1"/>
    <property type="molecule type" value="Genomic_DNA"/>
</dbReference>
<evidence type="ECO:0000313" key="2">
    <source>
        <dbReference type="EMBL" id="OXA47300.1"/>
    </source>
</evidence>
<protein>
    <submittedName>
        <fullName evidence="2">Uncharacterized protein</fullName>
    </submittedName>
</protein>
<evidence type="ECO:0000313" key="3">
    <source>
        <dbReference type="Proteomes" id="UP000198287"/>
    </source>
</evidence>
<feature type="transmembrane region" description="Helical" evidence="1">
    <location>
        <begin position="255"/>
        <end position="273"/>
    </location>
</feature>